<protein>
    <submittedName>
        <fullName evidence="1">Uncharacterized protein</fullName>
    </submittedName>
</protein>
<evidence type="ECO:0000313" key="2">
    <source>
        <dbReference type="Proteomes" id="UP000268857"/>
    </source>
</evidence>
<organism evidence="1 2">
    <name type="scientific">Chlorogloeopsis fritschii PCC 6912</name>
    <dbReference type="NCBI Taxonomy" id="211165"/>
    <lineage>
        <taxon>Bacteria</taxon>
        <taxon>Bacillati</taxon>
        <taxon>Cyanobacteriota</taxon>
        <taxon>Cyanophyceae</taxon>
        <taxon>Nostocales</taxon>
        <taxon>Chlorogloeopsidaceae</taxon>
        <taxon>Chlorogloeopsis</taxon>
    </lineage>
</organism>
<accession>A0A3S1F803</accession>
<dbReference type="EMBL" id="RSCJ01000044">
    <property type="protein sequence ID" value="RUR72679.1"/>
    <property type="molecule type" value="Genomic_DNA"/>
</dbReference>
<dbReference type="RefSeq" id="WP_016876288.1">
    <property type="nucleotide sequence ID" value="NZ_AJLN01000071.1"/>
</dbReference>
<sequence length="69" mass="7452">MKTLASVSHILDVDWEGYFERAKLILDYAGFEDDAAKDVSAVLQVIPKALEKVKAEGAGLLAVTSWGCP</sequence>
<keyword evidence="2" id="KW-1185">Reference proteome</keyword>
<comment type="caution">
    <text evidence="1">The sequence shown here is derived from an EMBL/GenBank/DDBJ whole genome shotgun (WGS) entry which is preliminary data.</text>
</comment>
<gene>
    <name evidence="1" type="ORF">PCC6912_61450</name>
</gene>
<dbReference type="STRING" id="211165.GCA_000317285_02555"/>
<dbReference type="Proteomes" id="UP000268857">
    <property type="component" value="Unassembled WGS sequence"/>
</dbReference>
<dbReference type="OrthoDB" id="583425at2"/>
<reference evidence="1 2" key="1">
    <citation type="journal article" date="2019" name="Genome Biol. Evol.">
        <title>Day and night: Metabolic profiles and evolutionary relationships of six axenic non-marine cyanobacteria.</title>
        <authorList>
            <person name="Will S.E."/>
            <person name="Henke P."/>
            <person name="Boedeker C."/>
            <person name="Huang S."/>
            <person name="Brinkmann H."/>
            <person name="Rohde M."/>
            <person name="Jarek M."/>
            <person name="Friedl T."/>
            <person name="Seufert S."/>
            <person name="Schumacher M."/>
            <person name="Overmann J."/>
            <person name="Neumann-Schaal M."/>
            <person name="Petersen J."/>
        </authorList>
    </citation>
    <scope>NUCLEOTIDE SEQUENCE [LARGE SCALE GENOMIC DNA]</scope>
    <source>
        <strain evidence="1 2">PCC 6912</strain>
    </source>
</reference>
<name>A0A3S1F803_CHLFR</name>
<proteinExistence type="predicted"/>
<evidence type="ECO:0000313" key="1">
    <source>
        <dbReference type="EMBL" id="RUR72679.1"/>
    </source>
</evidence>
<dbReference type="AlphaFoldDB" id="A0A3S1F803"/>